<proteinExistence type="predicted"/>
<reference evidence="2" key="1">
    <citation type="submission" date="2024-06" db="EMBL/GenBank/DDBJ databases">
        <title>Draft Genome Sequences of Epichloe bromicola Strains Isolated from Elymus ciliaris.</title>
        <authorList>
            <consortium name="Epichloe bromicola genome sequencing consortium"/>
            <person name="Miura A."/>
            <person name="Imano S."/>
            <person name="Ashida A."/>
            <person name="Sato I."/>
            <person name="Chiba S."/>
            <person name="Tanaka A."/>
            <person name="Camagna M."/>
            <person name="Takemoto D."/>
        </authorList>
    </citation>
    <scope>NUCLEOTIDE SEQUENCE [LARGE SCALE GENOMIC DNA]</scope>
    <source>
        <strain evidence="2">DP</strain>
    </source>
</reference>
<gene>
    <name evidence="1" type="primary">g1340</name>
    <name evidence="1" type="ORF">EsDP_00001340</name>
</gene>
<protein>
    <submittedName>
        <fullName evidence="1">Uncharacterized protein</fullName>
    </submittedName>
</protein>
<name>A0ABQ0CHK3_9HYPO</name>
<evidence type="ECO:0000313" key="1">
    <source>
        <dbReference type="EMBL" id="GAB0132919.1"/>
    </source>
</evidence>
<evidence type="ECO:0000313" key="2">
    <source>
        <dbReference type="Proteomes" id="UP001562357"/>
    </source>
</evidence>
<accession>A0ABQ0CHK3</accession>
<dbReference type="Proteomes" id="UP001562357">
    <property type="component" value="Unassembled WGS sequence"/>
</dbReference>
<comment type="caution">
    <text evidence="1">The sequence shown here is derived from an EMBL/GenBank/DDBJ whole genome shotgun (WGS) entry which is preliminary data.</text>
</comment>
<sequence length="228" mass="25218">MASTNYSPSPLHPIFVPGQSQATVLKTRQDLTALHRWLQASRQQSMDVYEQMGYDANAQDTIISIEKECQAMEEAAESLWVQTAQMTSLIDRVSNISTIADRMTLSETKQAPVAAVSILRKLGDALRPALAAEIRTAAAVSETTVEVQATTPPLGPSQDERFMWLQDEVDRLSNRKTELKLIAQKQGSHILELTKRLGTVTQVNGLFRILFDLVMTGPPVLVVNSIQE</sequence>
<dbReference type="EMBL" id="BAAFGZ010000029">
    <property type="protein sequence ID" value="GAB0132919.1"/>
    <property type="molecule type" value="Genomic_DNA"/>
</dbReference>
<organism evidence="1 2">
    <name type="scientific">Epichloe bromicola</name>
    <dbReference type="NCBI Taxonomy" id="79588"/>
    <lineage>
        <taxon>Eukaryota</taxon>
        <taxon>Fungi</taxon>
        <taxon>Dikarya</taxon>
        <taxon>Ascomycota</taxon>
        <taxon>Pezizomycotina</taxon>
        <taxon>Sordariomycetes</taxon>
        <taxon>Hypocreomycetidae</taxon>
        <taxon>Hypocreales</taxon>
        <taxon>Clavicipitaceae</taxon>
        <taxon>Epichloe</taxon>
    </lineage>
</organism>
<keyword evidence="2" id="KW-1185">Reference proteome</keyword>